<dbReference type="PROSITE" id="PS50164">
    <property type="entry name" value="GIY_YIG"/>
    <property type="match status" value="1"/>
</dbReference>
<dbReference type="SMART" id="SM00465">
    <property type="entry name" value="GIYc"/>
    <property type="match status" value="1"/>
</dbReference>
<dbReference type="InterPro" id="IPR035901">
    <property type="entry name" value="GIY-YIG_endonuc_sf"/>
</dbReference>
<keyword evidence="3" id="KW-0540">Nuclease</keyword>
<keyword evidence="4" id="KW-1185">Reference proteome</keyword>
<dbReference type="AlphaFoldDB" id="A0A378UGJ9"/>
<dbReference type="CDD" id="cd10448">
    <property type="entry name" value="GIY-YIG_unchar_3"/>
    <property type="match status" value="1"/>
</dbReference>
<dbReference type="Proteomes" id="UP000254651">
    <property type="component" value="Unassembled WGS sequence"/>
</dbReference>
<feature type="domain" description="GIY-YIG" evidence="2">
    <location>
        <begin position="4"/>
        <end position="80"/>
    </location>
</feature>
<keyword evidence="3" id="KW-0255">Endonuclease</keyword>
<protein>
    <submittedName>
        <fullName evidence="3">Putative endonuclease</fullName>
    </submittedName>
</protein>
<name>A0A378UGJ9_BERDE</name>
<dbReference type="Pfam" id="PF01541">
    <property type="entry name" value="GIY-YIG"/>
    <property type="match status" value="1"/>
</dbReference>
<dbReference type="GO" id="GO:0004519">
    <property type="term" value="F:endonuclease activity"/>
    <property type="evidence" value="ECO:0007669"/>
    <property type="project" value="UniProtKB-KW"/>
</dbReference>
<dbReference type="InterPro" id="IPR050190">
    <property type="entry name" value="UPF0213_domain"/>
</dbReference>
<proteinExistence type="inferred from homology"/>
<reference evidence="3 4" key="1">
    <citation type="submission" date="2018-06" db="EMBL/GenBank/DDBJ databases">
        <authorList>
            <consortium name="Pathogen Informatics"/>
            <person name="Doyle S."/>
        </authorList>
    </citation>
    <scope>NUCLEOTIDE SEQUENCE [LARGE SCALE GENOMIC DNA]</scope>
    <source>
        <strain evidence="3 4">NCTC10295</strain>
    </source>
</reference>
<dbReference type="SUPFAM" id="SSF82771">
    <property type="entry name" value="GIY-YIG endonuclease"/>
    <property type="match status" value="1"/>
</dbReference>
<dbReference type="PANTHER" id="PTHR34477:SF5">
    <property type="entry name" value="BSL5627 PROTEIN"/>
    <property type="match status" value="1"/>
</dbReference>
<sequence length="99" mass="12017">MKTMQPAVYILASRRNGTLYIGVTSDLIKRIYQHKNHQVQSFTERYDVILLVWYELHATMESAITREKQLKKWQRNWKLRLIEENNPNWRDLWAEIIGE</sequence>
<evidence type="ECO:0000256" key="1">
    <source>
        <dbReference type="ARBA" id="ARBA00007435"/>
    </source>
</evidence>
<evidence type="ECO:0000259" key="2">
    <source>
        <dbReference type="PROSITE" id="PS50164"/>
    </source>
</evidence>
<dbReference type="EMBL" id="UGQS01000002">
    <property type="protein sequence ID" value="STZ76425.1"/>
    <property type="molecule type" value="Genomic_DNA"/>
</dbReference>
<evidence type="ECO:0000313" key="4">
    <source>
        <dbReference type="Proteomes" id="UP000254651"/>
    </source>
</evidence>
<dbReference type="PANTHER" id="PTHR34477">
    <property type="entry name" value="UPF0213 PROTEIN YHBQ"/>
    <property type="match status" value="1"/>
</dbReference>
<dbReference type="Gene3D" id="3.40.1440.10">
    <property type="entry name" value="GIY-YIG endonuclease"/>
    <property type="match status" value="1"/>
</dbReference>
<evidence type="ECO:0000313" key="3">
    <source>
        <dbReference type="EMBL" id="STZ76425.1"/>
    </source>
</evidence>
<organism evidence="3 4">
    <name type="scientific">Bergeriella denitrificans</name>
    <name type="common">Neisseria denitrificans</name>
    <dbReference type="NCBI Taxonomy" id="494"/>
    <lineage>
        <taxon>Bacteria</taxon>
        <taxon>Pseudomonadati</taxon>
        <taxon>Pseudomonadota</taxon>
        <taxon>Betaproteobacteria</taxon>
        <taxon>Neisseriales</taxon>
        <taxon>Neisseriaceae</taxon>
        <taxon>Bergeriella</taxon>
    </lineage>
</organism>
<gene>
    <name evidence="3" type="ORF">NCTC10295_01189</name>
</gene>
<dbReference type="InterPro" id="IPR000305">
    <property type="entry name" value="GIY-YIG_endonuc"/>
</dbReference>
<keyword evidence="3" id="KW-0378">Hydrolase</keyword>
<accession>A0A378UGJ9</accession>
<comment type="similarity">
    <text evidence="1">Belongs to the UPF0213 family.</text>
</comment>